<evidence type="ECO:0000313" key="3">
    <source>
        <dbReference type="Proteomes" id="UP001341840"/>
    </source>
</evidence>
<protein>
    <recommendedName>
        <fullName evidence="1">RNase H type-1 domain-containing protein</fullName>
    </recommendedName>
</protein>
<dbReference type="Gene3D" id="3.30.420.10">
    <property type="entry name" value="Ribonuclease H-like superfamily/Ribonuclease H"/>
    <property type="match status" value="1"/>
</dbReference>
<evidence type="ECO:0000259" key="1">
    <source>
        <dbReference type="Pfam" id="PF13456"/>
    </source>
</evidence>
<accession>A0ABU6RPF0</accession>
<gene>
    <name evidence="2" type="ORF">PIB30_073796</name>
</gene>
<dbReference type="InterPro" id="IPR012337">
    <property type="entry name" value="RNaseH-like_sf"/>
</dbReference>
<dbReference type="Pfam" id="PF13456">
    <property type="entry name" value="RVT_3"/>
    <property type="match status" value="1"/>
</dbReference>
<comment type="caution">
    <text evidence="2">The sequence shown here is derived from an EMBL/GenBank/DDBJ whole genome shotgun (WGS) entry which is preliminary data.</text>
</comment>
<organism evidence="2 3">
    <name type="scientific">Stylosanthes scabra</name>
    <dbReference type="NCBI Taxonomy" id="79078"/>
    <lineage>
        <taxon>Eukaryota</taxon>
        <taxon>Viridiplantae</taxon>
        <taxon>Streptophyta</taxon>
        <taxon>Embryophyta</taxon>
        <taxon>Tracheophyta</taxon>
        <taxon>Spermatophyta</taxon>
        <taxon>Magnoliopsida</taxon>
        <taxon>eudicotyledons</taxon>
        <taxon>Gunneridae</taxon>
        <taxon>Pentapetalae</taxon>
        <taxon>rosids</taxon>
        <taxon>fabids</taxon>
        <taxon>Fabales</taxon>
        <taxon>Fabaceae</taxon>
        <taxon>Papilionoideae</taxon>
        <taxon>50 kb inversion clade</taxon>
        <taxon>dalbergioids sensu lato</taxon>
        <taxon>Dalbergieae</taxon>
        <taxon>Pterocarpus clade</taxon>
        <taxon>Stylosanthes</taxon>
    </lineage>
</organism>
<sequence length="114" mass="12858">MAKNSAREFIAIHNSLASYGCILRNSEGIFIKAGLIDCLDIYLLMVNIQEYHYAHQDIIGKISELLLKPWDVLFEHVNREANKAADWLAKTGARHIEWLEPSPSLAAVIPDDLV</sequence>
<dbReference type="EMBL" id="JASCZI010031111">
    <property type="protein sequence ID" value="MED6125977.1"/>
    <property type="molecule type" value="Genomic_DNA"/>
</dbReference>
<dbReference type="PANTHER" id="PTHR47723">
    <property type="entry name" value="OS05G0353850 PROTEIN"/>
    <property type="match status" value="1"/>
</dbReference>
<reference evidence="2 3" key="1">
    <citation type="journal article" date="2023" name="Plants (Basel)">
        <title>Bridging the Gap: Combining Genomics and Transcriptomics Approaches to Understand Stylosanthes scabra, an Orphan Legume from the Brazilian Caatinga.</title>
        <authorList>
            <person name="Ferreira-Neto J.R.C."/>
            <person name="da Silva M.D."/>
            <person name="Binneck E."/>
            <person name="de Melo N.F."/>
            <person name="da Silva R.H."/>
            <person name="de Melo A.L.T.M."/>
            <person name="Pandolfi V."/>
            <person name="Bustamante F.O."/>
            <person name="Brasileiro-Vidal A.C."/>
            <person name="Benko-Iseppon A.M."/>
        </authorList>
    </citation>
    <scope>NUCLEOTIDE SEQUENCE [LARGE SCALE GENOMIC DNA]</scope>
    <source>
        <tissue evidence="2">Leaves</tissue>
    </source>
</reference>
<dbReference type="InterPro" id="IPR053151">
    <property type="entry name" value="RNase_H-like"/>
</dbReference>
<dbReference type="InterPro" id="IPR036397">
    <property type="entry name" value="RNaseH_sf"/>
</dbReference>
<dbReference type="Proteomes" id="UP001341840">
    <property type="component" value="Unassembled WGS sequence"/>
</dbReference>
<feature type="domain" description="RNase H type-1" evidence="1">
    <location>
        <begin position="36"/>
        <end position="91"/>
    </location>
</feature>
<proteinExistence type="predicted"/>
<keyword evidence="3" id="KW-1185">Reference proteome</keyword>
<dbReference type="SUPFAM" id="SSF53098">
    <property type="entry name" value="Ribonuclease H-like"/>
    <property type="match status" value="1"/>
</dbReference>
<name>A0ABU6RPF0_9FABA</name>
<dbReference type="PROSITE" id="PS51257">
    <property type="entry name" value="PROKAR_LIPOPROTEIN"/>
    <property type="match status" value="1"/>
</dbReference>
<dbReference type="InterPro" id="IPR002156">
    <property type="entry name" value="RNaseH_domain"/>
</dbReference>
<evidence type="ECO:0000313" key="2">
    <source>
        <dbReference type="EMBL" id="MED6125977.1"/>
    </source>
</evidence>
<dbReference type="PANTHER" id="PTHR47723:SF19">
    <property type="entry name" value="POLYNUCLEOTIDYL TRANSFERASE, RIBONUCLEASE H-LIKE SUPERFAMILY PROTEIN"/>
    <property type="match status" value="1"/>
</dbReference>